<dbReference type="Pfam" id="PF07963">
    <property type="entry name" value="N_methyl"/>
    <property type="match status" value="1"/>
</dbReference>
<sequence>MQLWKKMKKNRKGFTLVEIIVVLVILAILAAFTIPAMLGFVNDARAKAAIAQAREVYVAAQAATSEVLAGKGETKLTDDHKASIIKKTTAQVSSDLAGFTIKDTNVIDATTLPANDSVTKPTNPNEAVLYIDGNTSKVLGLTFKSAGTNSKVLYLKGEEGTDVLE</sequence>
<protein>
    <submittedName>
        <fullName evidence="1">Prepilin-type N-terminal cleavage/methylation domain-containing protein</fullName>
    </submittedName>
</protein>
<evidence type="ECO:0000313" key="2">
    <source>
        <dbReference type="Proteomes" id="UP000199652"/>
    </source>
</evidence>
<dbReference type="AlphaFoldDB" id="A0A1H3AV52"/>
<dbReference type="EMBL" id="FNOU01000001">
    <property type="protein sequence ID" value="SDX33547.1"/>
    <property type="molecule type" value="Genomic_DNA"/>
</dbReference>
<organism evidence="1 2">
    <name type="scientific">Eubacterium barkeri</name>
    <name type="common">Clostridium barkeri</name>
    <dbReference type="NCBI Taxonomy" id="1528"/>
    <lineage>
        <taxon>Bacteria</taxon>
        <taxon>Bacillati</taxon>
        <taxon>Bacillota</taxon>
        <taxon>Clostridia</taxon>
        <taxon>Eubacteriales</taxon>
        <taxon>Eubacteriaceae</taxon>
        <taxon>Eubacterium</taxon>
    </lineage>
</organism>
<dbReference type="PROSITE" id="PS00409">
    <property type="entry name" value="PROKAR_NTER_METHYL"/>
    <property type="match status" value="1"/>
</dbReference>
<evidence type="ECO:0000313" key="1">
    <source>
        <dbReference type="EMBL" id="SDX33547.1"/>
    </source>
</evidence>
<keyword evidence="2" id="KW-1185">Reference proteome</keyword>
<proteinExistence type="predicted"/>
<accession>A0A1H3AV52</accession>
<name>A0A1H3AV52_EUBBA</name>
<dbReference type="NCBIfam" id="TIGR02532">
    <property type="entry name" value="IV_pilin_GFxxxE"/>
    <property type="match status" value="1"/>
</dbReference>
<dbReference type="SUPFAM" id="SSF54523">
    <property type="entry name" value="Pili subunits"/>
    <property type="match status" value="1"/>
</dbReference>
<dbReference type="STRING" id="1528.SAMN04488579_101192"/>
<dbReference type="Gene3D" id="3.30.700.10">
    <property type="entry name" value="Glycoprotein, Type 4 Pilin"/>
    <property type="match status" value="1"/>
</dbReference>
<dbReference type="Proteomes" id="UP000199652">
    <property type="component" value="Unassembled WGS sequence"/>
</dbReference>
<dbReference type="InterPro" id="IPR012902">
    <property type="entry name" value="N_methyl_site"/>
</dbReference>
<gene>
    <name evidence="1" type="ORF">SAMN04488579_101192</name>
</gene>
<dbReference type="RefSeq" id="WP_090242527.1">
    <property type="nucleotide sequence ID" value="NZ_FNOU01000001.1"/>
</dbReference>
<dbReference type="InterPro" id="IPR045584">
    <property type="entry name" value="Pilin-like"/>
</dbReference>
<dbReference type="OrthoDB" id="1771636at2"/>
<reference evidence="2" key="1">
    <citation type="submission" date="2016-10" db="EMBL/GenBank/DDBJ databases">
        <authorList>
            <person name="Varghese N."/>
            <person name="Submissions S."/>
        </authorList>
    </citation>
    <scope>NUCLEOTIDE SEQUENCE [LARGE SCALE GENOMIC DNA]</scope>
    <source>
        <strain evidence="2">VPI 5359</strain>
    </source>
</reference>